<organism evidence="2 3">
    <name type="scientific">Pseudarthrobacter quantipunctorum</name>
    <dbReference type="NCBI Taxonomy" id="3128980"/>
    <lineage>
        <taxon>Bacteria</taxon>
        <taxon>Bacillati</taxon>
        <taxon>Actinomycetota</taxon>
        <taxon>Actinomycetes</taxon>
        <taxon>Micrococcales</taxon>
        <taxon>Micrococcaceae</taxon>
        <taxon>Pseudarthrobacter</taxon>
    </lineage>
</organism>
<dbReference type="RefSeq" id="WP_406636526.1">
    <property type="nucleotide sequence ID" value="NZ_CP148033.1"/>
</dbReference>
<dbReference type="Proteomes" id="UP001623384">
    <property type="component" value="Chromosome"/>
</dbReference>
<keyword evidence="1" id="KW-1133">Transmembrane helix</keyword>
<proteinExistence type="predicted"/>
<keyword evidence="3" id="KW-1185">Reference proteome</keyword>
<feature type="transmembrane region" description="Helical" evidence="1">
    <location>
        <begin position="92"/>
        <end position="115"/>
    </location>
</feature>
<accession>A0ABZ2R6Z8</accession>
<evidence type="ECO:0000313" key="2">
    <source>
        <dbReference type="EMBL" id="WXK93861.1"/>
    </source>
</evidence>
<gene>
    <name evidence="2" type="ORF">WHH00_03370</name>
</gene>
<name>A0ABZ2R6Z8_9MICC</name>
<dbReference type="Pfam" id="PF22564">
    <property type="entry name" value="HAAS"/>
    <property type="match status" value="1"/>
</dbReference>
<evidence type="ECO:0008006" key="4">
    <source>
        <dbReference type="Google" id="ProtNLM"/>
    </source>
</evidence>
<reference evidence="2 3" key="1">
    <citation type="submission" date="2024-03" db="EMBL/GenBank/DDBJ databases">
        <title>Rhodococcus navarretei sp. nov. and Pseudarthrobacter quantumdoti sp. nov., two new species with the ability to biosynthesize Quantum Dots isolated from soil samples at Union Glacier, Antarctica.</title>
        <authorList>
            <person name="Vargas M."/>
        </authorList>
    </citation>
    <scope>NUCLEOTIDE SEQUENCE [LARGE SCALE GENOMIC DNA]</scope>
    <source>
        <strain evidence="2 3">RC-2-3</strain>
    </source>
</reference>
<evidence type="ECO:0000313" key="3">
    <source>
        <dbReference type="Proteomes" id="UP001623384"/>
    </source>
</evidence>
<feature type="transmembrane region" description="Helical" evidence="1">
    <location>
        <begin position="68"/>
        <end position="86"/>
    </location>
</feature>
<keyword evidence="1" id="KW-0812">Transmembrane</keyword>
<dbReference type="EMBL" id="CP148033">
    <property type="protein sequence ID" value="WXK93861.1"/>
    <property type="molecule type" value="Genomic_DNA"/>
</dbReference>
<sequence>MSTEEYLKTLAYELRHRKHGEDMVRNTLQEVSSHLAESGESGVAAFGQPREYAASFAAGTTTSGGARVGTLAGLVVIVTLAAYLVLRGTFDISFGVSGTLTYFGAVVAVTAALIVTGQLMDRRLPDLR</sequence>
<protein>
    <recommendedName>
        <fullName evidence="4">DUF1700 domain-containing protein</fullName>
    </recommendedName>
</protein>
<keyword evidence="1" id="KW-0472">Membrane</keyword>
<evidence type="ECO:0000256" key="1">
    <source>
        <dbReference type="SAM" id="Phobius"/>
    </source>
</evidence>